<keyword evidence="4 10" id="KW-0813">Transport</keyword>
<dbReference type="GO" id="GO:0046933">
    <property type="term" value="F:proton-transporting ATP synthase activity, rotational mechanism"/>
    <property type="evidence" value="ECO:0007669"/>
    <property type="project" value="UniProtKB-UniRule"/>
</dbReference>
<dbReference type="InterPro" id="IPR000131">
    <property type="entry name" value="ATP_synth_F1_gsu"/>
</dbReference>
<dbReference type="NCBIfam" id="TIGR01146">
    <property type="entry name" value="ATPsyn_F1gamma"/>
    <property type="match status" value="1"/>
</dbReference>
<dbReference type="GO" id="GO:0045259">
    <property type="term" value="C:proton-transporting ATP synthase complex"/>
    <property type="evidence" value="ECO:0007669"/>
    <property type="project" value="UniProtKB-KW"/>
</dbReference>
<dbReference type="GO" id="GO:0042777">
    <property type="term" value="P:proton motive force-driven plasma membrane ATP synthesis"/>
    <property type="evidence" value="ECO:0007669"/>
    <property type="project" value="UniProtKB-UniRule"/>
</dbReference>
<keyword evidence="8 10" id="KW-0139">CF(1)</keyword>
<keyword evidence="10" id="KW-1003">Cell membrane</keyword>
<evidence type="ECO:0000256" key="3">
    <source>
        <dbReference type="ARBA" id="ARBA00007681"/>
    </source>
</evidence>
<evidence type="ECO:0000256" key="6">
    <source>
        <dbReference type="ARBA" id="ARBA00023065"/>
    </source>
</evidence>
<dbReference type="EMBL" id="DXAQ01000019">
    <property type="protein sequence ID" value="HIZ88563.1"/>
    <property type="molecule type" value="Genomic_DNA"/>
</dbReference>
<evidence type="ECO:0000256" key="10">
    <source>
        <dbReference type="HAMAP-Rule" id="MF_00815"/>
    </source>
</evidence>
<dbReference type="GO" id="GO:0005524">
    <property type="term" value="F:ATP binding"/>
    <property type="evidence" value="ECO:0007669"/>
    <property type="project" value="UniProtKB-UniRule"/>
</dbReference>
<dbReference type="PRINTS" id="PR00126">
    <property type="entry name" value="ATPASEGAMMA"/>
</dbReference>
<dbReference type="AlphaFoldDB" id="A0A9D2GR75"/>
<dbReference type="Gene3D" id="1.10.287.80">
    <property type="entry name" value="ATP synthase, gamma subunit, helix hairpin domain"/>
    <property type="match status" value="1"/>
</dbReference>
<dbReference type="CDD" id="cd12151">
    <property type="entry name" value="F1-ATPase_gamma"/>
    <property type="match status" value="1"/>
</dbReference>
<reference evidence="11" key="1">
    <citation type="journal article" date="2021" name="PeerJ">
        <title>Extensive microbial diversity within the chicken gut microbiome revealed by metagenomics and culture.</title>
        <authorList>
            <person name="Gilroy R."/>
            <person name="Ravi A."/>
            <person name="Getino M."/>
            <person name="Pursley I."/>
            <person name="Horton D.L."/>
            <person name="Alikhan N.F."/>
            <person name="Baker D."/>
            <person name="Gharbi K."/>
            <person name="Hall N."/>
            <person name="Watson M."/>
            <person name="Adriaenssens E.M."/>
            <person name="Foster-Nyarko E."/>
            <person name="Jarju S."/>
            <person name="Secka A."/>
            <person name="Antonio M."/>
            <person name="Oren A."/>
            <person name="Chaudhuri R.R."/>
            <person name="La Ragione R."/>
            <person name="Hildebrand F."/>
            <person name="Pallen M.J."/>
        </authorList>
    </citation>
    <scope>NUCLEOTIDE SEQUENCE</scope>
    <source>
        <strain evidence="11">ChiW4-1371</strain>
    </source>
</reference>
<sequence length="286" mass="31579">MASARDIKRKINSVSNTQKITKTMKMVSAAKMRKAIEAMQSARPYSAKLAELIQELSNRAGGNAEHAFFEAKENVQTIYLVVVTSDKGLCGAFNSNVLKAAYNFTKENKGKTIKIVPVGKRAFDFFAKRGFEIVEKWVGFGGKYNFSDAVNVGRLISKAFINSDADEVHLIYNEFKSTSSQVVRNKKLLPLAVEGGSEPNYPDFEYEPDVTVILNSLLPQFINTSIFQSMLESVAGEHGARMVAMDNATRSAGEMIKKLVLNYNKTRQAAITTELLDIVNGAEALK</sequence>
<comment type="subcellular location">
    <subcellularLocation>
        <location evidence="10">Cell membrane</location>
        <topology evidence="10">Peripheral membrane protein</topology>
    </subcellularLocation>
    <subcellularLocation>
        <location evidence="2">Membrane</location>
        <topology evidence="2">Peripheral membrane protein</topology>
    </subcellularLocation>
</comment>
<comment type="caution">
    <text evidence="11">The sequence shown here is derived from an EMBL/GenBank/DDBJ whole genome shotgun (WGS) entry which is preliminary data.</text>
</comment>
<gene>
    <name evidence="10 11" type="primary">atpG</name>
    <name evidence="11" type="ORF">H9804_01330</name>
</gene>
<dbReference type="PANTHER" id="PTHR11693:SF22">
    <property type="entry name" value="ATP SYNTHASE SUBUNIT GAMMA, MITOCHONDRIAL"/>
    <property type="match status" value="1"/>
</dbReference>
<evidence type="ECO:0000256" key="2">
    <source>
        <dbReference type="ARBA" id="ARBA00004170"/>
    </source>
</evidence>
<dbReference type="InterPro" id="IPR035968">
    <property type="entry name" value="ATP_synth_F1_ATPase_gsu"/>
</dbReference>
<protein>
    <recommendedName>
        <fullName evidence="10">ATP synthase gamma chain</fullName>
    </recommendedName>
    <alternativeName>
        <fullName evidence="10">ATP synthase F1 sector gamma subunit</fullName>
    </alternativeName>
    <alternativeName>
        <fullName evidence="10">F-ATPase gamma subunit</fullName>
    </alternativeName>
</protein>
<proteinExistence type="inferred from homology"/>
<evidence type="ECO:0000256" key="9">
    <source>
        <dbReference type="ARBA" id="ARBA00023310"/>
    </source>
</evidence>
<dbReference type="Proteomes" id="UP000824176">
    <property type="component" value="Unassembled WGS sequence"/>
</dbReference>
<evidence type="ECO:0000256" key="7">
    <source>
        <dbReference type="ARBA" id="ARBA00023136"/>
    </source>
</evidence>
<dbReference type="Gene3D" id="3.40.1380.10">
    <property type="match status" value="1"/>
</dbReference>
<dbReference type="SUPFAM" id="SSF52943">
    <property type="entry name" value="ATP synthase (F1-ATPase), gamma subunit"/>
    <property type="match status" value="1"/>
</dbReference>
<keyword evidence="9 10" id="KW-0066">ATP synthesis</keyword>
<evidence type="ECO:0000256" key="5">
    <source>
        <dbReference type="ARBA" id="ARBA00022781"/>
    </source>
</evidence>
<reference evidence="11" key="2">
    <citation type="submission" date="2021-04" db="EMBL/GenBank/DDBJ databases">
        <authorList>
            <person name="Gilroy R."/>
        </authorList>
    </citation>
    <scope>NUCLEOTIDE SEQUENCE</scope>
    <source>
        <strain evidence="11">ChiW4-1371</strain>
    </source>
</reference>
<evidence type="ECO:0000256" key="4">
    <source>
        <dbReference type="ARBA" id="ARBA00022448"/>
    </source>
</evidence>
<keyword evidence="5 10" id="KW-0375">Hydrogen ion transport</keyword>
<dbReference type="GO" id="GO:0005886">
    <property type="term" value="C:plasma membrane"/>
    <property type="evidence" value="ECO:0007669"/>
    <property type="project" value="UniProtKB-SubCell"/>
</dbReference>
<dbReference type="Pfam" id="PF00231">
    <property type="entry name" value="ATP-synt"/>
    <property type="match status" value="1"/>
</dbReference>
<dbReference type="PANTHER" id="PTHR11693">
    <property type="entry name" value="ATP SYNTHASE GAMMA CHAIN"/>
    <property type="match status" value="1"/>
</dbReference>
<evidence type="ECO:0000313" key="11">
    <source>
        <dbReference type="EMBL" id="HIZ88563.1"/>
    </source>
</evidence>
<dbReference type="HAMAP" id="MF_00815">
    <property type="entry name" value="ATP_synth_gamma_bact"/>
    <property type="match status" value="1"/>
</dbReference>
<keyword evidence="7 10" id="KW-0472">Membrane</keyword>
<accession>A0A9D2GR75</accession>
<evidence type="ECO:0000313" key="12">
    <source>
        <dbReference type="Proteomes" id="UP000824176"/>
    </source>
</evidence>
<comment type="subunit">
    <text evidence="10">F-type ATPases have 2 components, CF(1) - the catalytic core - and CF(0) - the membrane proton channel. CF(1) has five subunits: alpha(3), beta(3), gamma(1), delta(1), epsilon(1). CF(0) has three main subunits: a, b and c.</text>
</comment>
<dbReference type="PROSITE" id="PS00153">
    <property type="entry name" value="ATPASE_GAMMA"/>
    <property type="match status" value="1"/>
</dbReference>
<dbReference type="InterPro" id="IPR023632">
    <property type="entry name" value="ATP_synth_F1_gsu_CS"/>
</dbReference>
<evidence type="ECO:0000256" key="1">
    <source>
        <dbReference type="ARBA" id="ARBA00003456"/>
    </source>
</evidence>
<evidence type="ECO:0000256" key="8">
    <source>
        <dbReference type="ARBA" id="ARBA00023196"/>
    </source>
</evidence>
<comment type="similarity">
    <text evidence="3 10">Belongs to the ATPase gamma chain family.</text>
</comment>
<name>A0A9D2GR75_9BACT</name>
<keyword evidence="6 10" id="KW-0406">Ion transport</keyword>
<organism evidence="11 12">
    <name type="scientific">Candidatus Mucispirillum faecigallinarum</name>
    <dbReference type="NCBI Taxonomy" id="2838699"/>
    <lineage>
        <taxon>Bacteria</taxon>
        <taxon>Pseudomonadati</taxon>
        <taxon>Deferribacterota</taxon>
        <taxon>Deferribacteres</taxon>
        <taxon>Deferribacterales</taxon>
        <taxon>Mucispirillaceae</taxon>
        <taxon>Mucispirillum</taxon>
    </lineage>
</organism>
<comment type="function">
    <text evidence="1 10">Produces ATP from ADP in the presence of a proton gradient across the membrane. The gamma chain is believed to be important in regulating ATPase activity and the flow of protons through the CF(0) complex.</text>
</comment>